<evidence type="ECO:0000256" key="1">
    <source>
        <dbReference type="ARBA" id="ARBA00004123"/>
    </source>
</evidence>
<accession>A0A8T2MQV1</accession>
<feature type="compositionally biased region" description="Basic and acidic residues" evidence="13">
    <location>
        <begin position="30"/>
        <end position="56"/>
    </location>
</feature>
<evidence type="ECO:0000256" key="5">
    <source>
        <dbReference type="ARBA" id="ARBA00022771"/>
    </source>
</evidence>
<keyword evidence="7" id="KW-0805">Transcription regulation</keyword>
<evidence type="ECO:0000256" key="11">
    <source>
        <dbReference type="ARBA" id="ARBA00023242"/>
    </source>
</evidence>
<keyword evidence="16" id="KW-1185">Reference proteome</keyword>
<dbReference type="GO" id="GO:0003677">
    <property type="term" value="F:DNA binding"/>
    <property type="evidence" value="ECO:0007669"/>
    <property type="project" value="UniProtKB-KW"/>
</dbReference>
<evidence type="ECO:0000256" key="4">
    <source>
        <dbReference type="ARBA" id="ARBA00022737"/>
    </source>
</evidence>
<evidence type="ECO:0000313" key="16">
    <source>
        <dbReference type="Proteomes" id="UP000824540"/>
    </source>
</evidence>
<dbReference type="Gene3D" id="3.30.160.60">
    <property type="entry name" value="Classic Zinc Finger"/>
    <property type="match status" value="3"/>
</dbReference>
<evidence type="ECO:0000256" key="10">
    <source>
        <dbReference type="ARBA" id="ARBA00023163"/>
    </source>
</evidence>
<dbReference type="SUPFAM" id="SSF57667">
    <property type="entry name" value="beta-beta-alpha zinc fingers"/>
    <property type="match status" value="2"/>
</dbReference>
<evidence type="ECO:0000259" key="14">
    <source>
        <dbReference type="PROSITE" id="PS50157"/>
    </source>
</evidence>
<keyword evidence="5 12" id="KW-0863">Zinc-finger</keyword>
<keyword evidence="4" id="KW-0677">Repeat</keyword>
<evidence type="ECO:0000256" key="6">
    <source>
        <dbReference type="ARBA" id="ARBA00022833"/>
    </source>
</evidence>
<dbReference type="InterPro" id="IPR036236">
    <property type="entry name" value="Znf_C2H2_sf"/>
</dbReference>
<feature type="domain" description="C2H2-type" evidence="14">
    <location>
        <begin position="144"/>
        <end position="171"/>
    </location>
</feature>
<dbReference type="FunFam" id="3.30.160.60:FF:000231">
    <property type="entry name" value="PLAG1 like zinc finger 2"/>
    <property type="match status" value="1"/>
</dbReference>
<dbReference type="PROSITE" id="PS00028">
    <property type="entry name" value="ZINC_FINGER_C2H2_1"/>
    <property type="match status" value="4"/>
</dbReference>
<organism evidence="15 16">
    <name type="scientific">Albula glossodonta</name>
    <name type="common">roundjaw bonefish</name>
    <dbReference type="NCBI Taxonomy" id="121402"/>
    <lineage>
        <taxon>Eukaryota</taxon>
        <taxon>Metazoa</taxon>
        <taxon>Chordata</taxon>
        <taxon>Craniata</taxon>
        <taxon>Vertebrata</taxon>
        <taxon>Euteleostomi</taxon>
        <taxon>Actinopterygii</taxon>
        <taxon>Neopterygii</taxon>
        <taxon>Teleostei</taxon>
        <taxon>Albuliformes</taxon>
        <taxon>Albulidae</taxon>
        <taxon>Albula</taxon>
    </lineage>
</organism>
<dbReference type="AlphaFoldDB" id="A0A8T2MQV1"/>
<dbReference type="GO" id="GO:0005634">
    <property type="term" value="C:nucleus"/>
    <property type="evidence" value="ECO:0007669"/>
    <property type="project" value="UniProtKB-SubCell"/>
</dbReference>
<gene>
    <name evidence="15" type="ORF">JZ751_024197</name>
</gene>
<proteinExistence type="inferred from homology"/>
<dbReference type="GO" id="GO:0010557">
    <property type="term" value="P:positive regulation of macromolecule biosynthetic process"/>
    <property type="evidence" value="ECO:0007669"/>
    <property type="project" value="UniProtKB-ARBA"/>
</dbReference>
<keyword evidence="11" id="KW-0539">Nucleus</keyword>
<evidence type="ECO:0000256" key="3">
    <source>
        <dbReference type="ARBA" id="ARBA00022723"/>
    </source>
</evidence>
<feature type="compositionally biased region" description="Basic and acidic residues" evidence="13">
    <location>
        <begin position="265"/>
        <end position="274"/>
    </location>
</feature>
<dbReference type="PANTHER" id="PTHR24394">
    <property type="entry name" value="ZINC FINGER PROTEIN"/>
    <property type="match status" value="1"/>
</dbReference>
<sequence>MAAAATCGPDQITSVTPESDGHPGVTWQHRLGEGETEWERDRERDGEKERDWDWERGTDSIFEWEREIEREREWKKVIERERERQIERDSGIGAERERISSAPQPAGLCIAPTRCVTRPSAPSTNCSDHLKNHLQTHDPNKEAYHCSECGKSYSTKLGYKRHSAMHAAAAGDLTCKVCLQHLETTPALLEHLRGHSGGAGGGAGAAGVVKEKKHPCSHCERRFYTRKDVRRHMVVHTGRKDFLCQFCAQRFGRKDHLTRHAKKSHSQELAKGRGAETQGVASPSPQGILGAASPPHLGAIKEELNPPPPPSYTQLRWWLPLPDGRGFGDGNGLSHGAPSPPPPKPPPPPPPTPDTITCTPPPPPHHSPTSTTRPYLDLPHT</sequence>
<dbReference type="PANTHER" id="PTHR24394:SF29">
    <property type="entry name" value="MYONEURIN"/>
    <property type="match status" value="1"/>
</dbReference>
<feature type="compositionally biased region" description="Pro residues" evidence="13">
    <location>
        <begin position="338"/>
        <end position="366"/>
    </location>
</feature>
<evidence type="ECO:0000256" key="9">
    <source>
        <dbReference type="ARBA" id="ARBA00023159"/>
    </source>
</evidence>
<keyword evidence="10" id="KW-0804">Transcription</keyword>
<protein>
    <recommendedName>
        <fullName evidence="14">C2H2-type domain-containing protein</fullName>
    </recommendedName>
</protein>
<dbReference type="GO" id="GO:0000981">
    <property type="term" value="F:DNA-binding transcription factor activity, RNA polymerase II-specific"/>
    <property type="evidence" value="ECO:0007669"/>
    <property type="project" value="TreeGrafter"/>
</dbReference>
<evidence type="ECO:0000256" key="12">
    <source>
        <dbReference type="PROSITE-ProRule" id="PRU00042"/>
    </source>
</evidence>
<keyword evidence="8" id="KW-0238">DNA-binding</keyword>
<feature type="compositionally biased region" description="Basic residues" evidence="13">
    <location>
        <begin position="255"/>
        <end position="264"/>
    </location>
</feature>
<evidence type="ECO:0000256" key="2">
    <source>
        <dbReference type="ARBA" id="ARBA00006991"/>
    </source>
</evidence>
<evidence type="ECO:0000256" key="8">
    <source>
        <dbReference type="ARBA" id="ARBA00023125"/>
    </source>
</evidence>
<evidence type="ECO:0000256" key="7">
    <source>
        <dbReference type="ARBA" id="ARBA00023015"/>
    </source>
</evidence>
<dbReference type="GO" id="GO:0008270">
    <property type="term" value="F:zinc ion binding"/>
    <property type="evidence" value="ECO:0007669"/>
    <property type="project" value="UniProtKB-KW"/>
</dbReference>
<feature type="domain" description="C2H2-type" evidence="14">
    <location>
        <begin position="214"/>
        <end position="241"/>
    </location>
</feature>
<keyword evidence="3" id="KW-0479">Metal-binding</keyword>
<dbReference type="EMBL" id="JAFBMS010000574">
    <property type="protein sequence ID" value="KAG9330494.1"/>
    <property type="molecule type" value="Genomic_DNA"/>
</dbReference>
<dbReference type="OrthoDB" id="3533395at2759"/>
<evidence type="ECO:0000256" key="13">
    <source>
        <dbReference type="SAM" id="MobiDB-lite"/>
    </source>
</evidence>
<dbReference type="InterPro" id="IPR013087">
    <property type="entry name" value="Znf_C2H2_type"/>
</dbReference>
<keyword evidence="9" id="KW-0010">Activator</keyword>
<feature type="region of interest" description="Disordered" evidence="13">
    <location>
        <begin position="1"/>
        <end position="56"/>
    </location>
</feature>
<feature type="region of interest" description="Disordered" evidence="13">
    <location>
        <begin position="255"/>
        <end position="381"/>
    </location>
</feature>
<name>A0A8T2MQV1_9TELE</name>
<comment type="caution">
    <text evidence="15">The sequence shown here is derived from an EMBL/GenBank/DDBJ whole genome shotgun (WGS) entry which is preliminary data.</text>
</comment>
<dbReference type="PROSITE" id="PS50157">
    <property type="entry name" value="ZINC_FINGER_C2H2_2"/>
    <property type="match status" value="3"/>
</dbReference>
<dbReference type="FunFam" id="3.30.160.60:FF:000256">
    <property type="entry name" value="PLAG1 like zinc finger 2"/>
    <property type="match status" value="1"/>
</dbReference>
<comment type="similarity">
    <text evidence="2">Belongs to the krueppel C2H2-type zinc-finger protein family.</text>
</comment>
<dbReference type="SMART" id="SM00355">
    <property type="entry name" value="ZnF_C2H2"/>
    <property type="match status" value="4"/>
</dbReference>
<feature type="domain" description="C2H2-type" evidence="14">
    <location>
        <begin position="242"/>
        <end position="270"/>
    </location>
</feature>
<comment type="subcellular location">
    <subcellularLocation>
        <location evidence="1">Nucleus</location>
    </subcellularLocation>
</comment>
<reference evidence="15" key="1">
    <citation type="thesis" date="2021" institute="BYU ScholarsArchive" country="Provo, UT, USA">
        <title>Applications of and Algorithms for Genome Assembly and Genomic Analyses with an Emphasis on Marine Teleosts.</title>
        <authorList>
            <person name="Pickett B.D."/>
        </authorList>
    </citation>
    <scope>NUCLEOTIDE SEQUENCE</scope>
    <source>
        <strain evidence="15">HI-2016</strain>
    </source>
</reference>
<dbReference type="Proteomes" id="UP000824540">
    <property type="component" value="Unassembled WGS sequence"/>
</dbReference>
<dbReference type="Pfam" id="PF00096">
    <property type="entry name" value="zf-C2H2"/>
    <property type="match status" value="1"/>
</dbReference>
<evidence type="ECO:0000313" key="15">
    <source>
        <dbReference type="EMBL" id="KAG9330494.1"/>
    </source>
</evidence>
<keyword evidence="6" id="KW-0862">Zinc</keyword>